<dbReference type="Proteomes" id="UP000705983">
    <property type="component" value="Unassembled WGS sequence"/>
</dbReference>
<dbReference type="RefSeq" id="WP_182169911.1">
    <property type="nucleotide sequence ID" value="NZ_CP059676.1"/>
</dbReference>
<feature type="compositionally biased region" description="Basic and acidic residues" evidence="1">
    <location>
        <begin position="1"/>
        <end position="33"/>
    </location>
</feature>
<gene>
    <name evidence="3" type="ORF">JVW63_03860</name>
</gene>
<sequence>MSERMSRREMRKAGLLKPRQEAESEDRSPHEDVTTPDVPIGSADNPLPEAPAAEHDGGPETAAFTPQQSAEATMLGGDLASPATPDSAPESGDDEPQAAPERTSVFDRFSQDSDQPESDRPSPVLARDDEFASALDEDAAVEESDFADALRAKLKAKPPTDEDDDTAESIDDEFVEPSRWKTIVLFLLLIIVGFGVGILLGSLIFSGGDSAAAASAAIHHYPGAL</sequence>
<name>A0ABS2TH21_9ACTO</name>
<comment type="caution">
    <text evidence="3">The sequence shown here is derived from an EMBL/GenBank/DDBJ whole genome shotgun (WGS) entry which is preliminary data.</text>
</comment>
<evidence type="ECO:0000256" key="2">
    <source>
        <dbReference type="SAM" id="Phobius"/>
    </source>
</evidence>
<accession>A0ABS2TH21</accession>
<evidence type="ECO:0000313" key="3">
    <source>
        <dbReference type="EMBL" id="MBM9432836.1"/>
    </source>
</evidence>
<keyword evidence="2" id="KW-0812">Transmembrane</keyword>
<evidence type="ECO:0008006" key="5">
    <source>
        <dbReference type="Google" id="ProtNLM"/>
    </source>
</evidence>
<keyword evidence="4" id="KW-1185">Reference proteome</keyword>
<proteinExistence type="predicted"/>
<evidence type="ECO:0000313" key="4">
    <source>
        <dbReference type="Proteomes" id="UP000705983"/>
    </source>
</evidence>
<feature type="region of interest" description="Disordered" evidence="1">
    <location>
        <begin position="1"/>
        <end position="142"/>
    </location>
</feature>
<feature type="transmembrane region" description="Helical" evidence="2">
    <location>
        <begin position="183"/>
        <end position="205"/>
    </location>
</feature>
<reference evidence="4" key="1">
    <citation type="submission" date="2021-02" db="EMBL/GenBank/DDBJ databases">
        <title>Leucobacter sp. CX169.</title>
        <authorList>
            <person name="Cheng Y."/>
        </authorList>
    </citation>
    <scope>NUCLEOTIDE SEQUENCE [LARGE SCALE GENOMIC DNA]</scope>
    <source>
        <strain evidence="4">JY899</strain>
    </source>
</reference>
<protein>
    <recommendedName>
        <fullName evidence="5">SPOR domain-containing protein</fullName>
    </recommendedName>
</protein>
<dbReference type="EMBL" id="JAFFJS010000002">
    <property type="protein sequence ID" value="MBM9432836.1"/>
    <property type="molecule type" value="Genomic_DNA"/>
</dbReference>
<keyword evidence="2" id="KW-1133">Transmembrane helix</keyword>
<keyword evidence="2" id="KW-0472">Membrane</keyword>
<evidence type="ECO:0000256" key="1">
    <source>
        <dbReference type="SAM" id="MobiDB-lite"/>
    </source>
</evidence>
<organism evidence="3 4">
    <name type="scientific">Flaviflexus equikiangi</name>
    <dbReference type="NCBI Taxonomy" id="2758573"/>
    <lineage>
        <taxon>Bacteria</taxon>
        <taxon>Bacillati</taxon>
        <taxon>Actinomycetota</taxon>
        <taxon>Actinomycetes</taxon>
        <taxon>Actinomycetales</taxon>
        <taxon>Actinomycetaceae</taxon>
        <taxon>Flaviflexus</taxon>
    </lineage>
</organism>